<dbReference type="SUPFAM" id="SSF48179">
    <property type="entry name" value="6-phosphogluconate dehydrogenase C-terminal domain-like"/>
    <property type="match status" value="1"/>
</dbReference>
<dbReference type="PANTHER" id="PTHR43580:SF2">
    <property type="entry name" value="CYTOKINE-LIKE NUCLEAR FACTOR N-PAC"/>
    <property type="match status" value="1"/>
</dbReference>
<evidence type="ECO:0000313" key="6">
    <source>
        <dbReference type="EMBL" id="NIH58603.1"/>
    </source>
</evidence>
<dbReference type="InterPro" id="IPR006115">
    <property type="entry name" value="6PGDH_NADP-bd"/>
</dbReference>
<dbReference type="Gene3D" id="1.10.1040.10">
    <property type="entry name" value="N-(1-d-carboxylethyl)-l-norvaline Dehydrogenase, domain 2"/>
    <property type="match status" value="1"/>
</dbReference>
<dbReference type="InterPro" id="IPR015815">
    <property type="entry name" value="HIBADH-related"/>
</dbReference>
<dbReference type="InterPro" id="IPR036291">
    <property type="entry name" value="NAD(P)-bd_dom_sf"/>
</dbReference>
<comment type="caution">
    <text evidence="6">The sequence shown here is derived from an EMBL/GenBank/DDBJ whole genome shotgun (WGS) entry which is preliminary data.</text>
</comment>
<evidence type="ECO:0000256" key="3">
    <source>
        <dbReference type="ARBA" id="ARBA00023027"/>
    </source>
</evidence>
<evidence type="ECO:0000256" key="2">
    <source>
        <dbReference type="ARBA" id="ARBA00023002"/>
    </source>
</evidence>
<reference evidence="6 7" key="1">
    <citation type="submission" date="2020-02" db="EMBL/GenBank/DDBJ databases">
        <title>Sequencing the genomes of 1000 actinobacteria strains.</title>
        <authorList>
            <person name="Klenk H.-P."/>
        </authorList>
    </citation>
    <scope>NUCLEOTIDE SEQUENCE [LARGE SCALE GENOMIC DNA]</scope>
    <source>
        <strain evidence="6 7">DSM 19609</strain>
    </source>
</reference>
<dbReference type="InterPro" id="IPR013328">
    <property type="entry name" value="6PGD_dom2"/>
</dbReference>
<dbReference type="RefSeq" id="WP_208390870.1">
    <property type="nucleotide sequence ID" value="NZ_BAAAOO010000006.1"/>
</dbReference>
<name>A0ABX0SJP4_9ACTN</name>
<dbReference type="Pfam" id="PF14833">
    <property type="entry name" value="NAD_binding_11"/>
    <property type="match status" value="1"/>
</dbReference>
<keyword evidence="3" id="KW-0520">NAD</keyword>
<dbReference type="EC" id="1.1.1.31" evidence="6"/>
<evidence type="ECO:0000259" key="5">
    <source>
        <dbReference type="Pfam" id="PF14833"/>
    </source>
</evidence>
<evidence type="ECO:0000256" key="1">
    <source>
        <dbReference type="ARBA" id="ARBA00009080"/>
    </source>
</evidence>
<evidence type="ECO:0000259" key="4">
    <source>
        <dbReference type="Pfam" id="PF03446"/>
    </source>
</evidence>
<keyword evidence="7" id="KW-1185">Reference proteome</keyword>
<dbReference type="Gene3D" id="3.40.50.720">
    <property type="entry name" value="NAD(P)-binding Rossmann-like Domain"/>
    <property type="match status" value="1"/>
</dbReference>
<dbReference type="InterPro" id="IPR029154">
    <property type="entry name" value="HIBADH-like_NADP-bd"/>
</dbReference>
<dbReference type="InterPro" id="IPR008927">
    <property type="entry name" value="6-PGluconate_DH-like_C_sf"/>
</dbReference>
<evidence type="ECO:0000313" key="7">
    <source>
        <dbReference type="Proteomes" id="UP000749311"/>
    </source>
</evidence>
<dbReference type="EMBL" id="JAAMOZ010000004">
    <property type="protein sequence ID" value="NIH58603.1"/>
    <property type="molecule type" value="Genomic_DNA"/>
</dbReference>
<protein>
    <submittedName>
        <fullName evidence="6">3-hydroxyisobutyrate dehydrogenase</fullName>
        <ecNumber evidence="6">1.1.1.31</ecNumber>
    </submittedName>
</protein>
<dbReference type="PIRSF" id="PIRSF000103">
    <property type="entry name" value="HIBADH"/>
    <property type="match status" value="1"/>
</dbReference>
<keyword evidence="2 6" id="KW-0560">Oxidoreductase</keyword>
<dbReference type="PANTHER" id="PTHR43580">
    <property type="entry name" value="OXIDOREDUCTASE GLYR1-RELATED"/>
    <property type="match status" value="1"/>
</dbReference>
<sequence>MSVYGKVVVLGTGIMGTALAGRLLGQGENVTVWNRTPERAASLAAAGATVAATPAEAVTGADVVLLTLFDADAVIGVLKEAADATPAGATWVQMSTIGIEGTDTVAAVAREHGLTLVESMMLGTKGPAEQGTLVLLTGGDADRLTAIDPLLALVSQKRVYAGPQVGAGSRLKLVCNTWIALLTAGTGQAFAMLRALGLDPKLFLDAIAGGQSDSVYAHVKGDLMIADDYQPANFQLRGLHKDLELAEDATGDDGKFPILDALRGLYAKAEEQGQGREDIAAVYRVLP</sequence>
<proteinExistence type="inferred from homology"/>
<dbReference type="Proteomes" id="UP000749311">
    <property type="component" value="Unassembled WGS sequence"/>
</dbReference>
<organism evidence="6 7">
    <name type="scientific">Brooklawnia cerclae</name>
    <dbReference type="NCBI Taxonomy" id="349934"/>
    <lineage>
        <taxon>Bacteria</taxon>
        <taxon>Bacillati</taxon>
        <taxon>Actinomycetota</taxon>
        <taxon>Actinomycetes</taxon>
        <taxon>Propionibacteriales</taxon>
        <taxon>Propionibacteriaceae</taxon>
        <taxon>Brooklawnia</taxon>
    </lineage>
</organism>
<dbReference type="GO" id="GO:0008442">
    <property type="term" value="F:3-hydroxyisobutyrate dehydrogenase activity"/>
    <property type="evidence" value="ECO:0007669"/>
    <property type="project" value="UniProtKB-EC"/>
</dbReference>
<gene>
    <name evidence="6" type="ORF">FB473_003300</name>
</gene>
<accession>A0ABX0SJP4</accession>
<feature type="domain" description="6-phosphogluconate dehydrogenase NADP-binding" evidence="4">
    <location>
        <begin position="7"/>
        <end position="162"/>
    </location>
</feature>
<comment type="similarity">
    <text evidence="1">Belongs to the HIBADH-related family.</text>
</comment>
<dbReference type="InterPro" id="IPR051265">
    <property type="entry name" value="HIBADH-related_NP60_sf"/>
</dbReference>
<feature type="domain" description="3-hydroxyisobutyrate dehydrogenase-like NAD-binding" evidence="5">
    <location>
        <begin position="166"/>
        <end position="286"/>
    </location>
</feature>
<dbReference type="SUPFAM" id="SSF51735">
    <property type="entry name" value="NAD(P)-binding Rossmann-fold domains"/>
    <property type="match status" value="1"/>
</dbReference>
<dbReference type="Pfam" id="PF03446">
    <property type="entry name" value="NAD_binding_2"/>
    <property type="match status" value="1"/>
</dbReference>